<reference evidence="2" key="1">
    <citation type="journal article" date="2014" name="Int. J. Syst. Evol. Microbiol.">
        <title>Complete genome sequence of Corynebacterium casei LMG S-19264T (=DSM 44701T), isolated from a smear-ripened cheese.</title>
        <authorList>
            <consortium name="US DOE Joint Genome Institute (JGI-PGF)"/>
            <person name="Walter F."/>
            <person name="Albersmeier A."/>
            <person name="Kalinowski J."/>
            <person name="Ruckert C."/>
        </authorList>
    </citation>
    <scope>NUCLEOTIDE SEQUENCE</scope>
    <source>
        <strain evidence="2">KCTC 32020</strain>
    </source>
</reference>
<name>A0A919DGA3_9GAMM</name>
<evidence type="ECO:0000256" key="1">
    <source>
        <dbReference type="SAM" id="MobiDB-lite"/>
    </source>
</evidence>
<gene>
    <name evidence="2" type="ORF">GCM10007167_23310</name>
</gene>
<dbReference type="AlphaFoldDB" id="A0A919DGA3"/>
<comment type="caution">
    <text evidence="2">The sequence shown here is derived from an EMBL/GenBank/DDBJ whole genome shotgun (WGS) entry which is preliminary data.</text>
</comment>
<evidence type="ECO:0000313" key="2">
    <source>
        <dbReference type="EMBL" id="GHE40532.1"/>
    </source>
</evidence>
<protein>
    <submittedName>
        <fullName evidence="2">Uncharacterized protein</fullName>
    </submittedName>
</protein>
<evidence type="ECO:0000313" key="3">
    <source>
        <dbReference type="Proteomes" id="UP000636453"/>
    </source>
</evidence>
<keyword evidence="3" id="KW-1185">Reference proteome</keyword>
<accession>A0A919DGA3</accession>
<dbReference type="EMBL" id="BNCF01000014">
    <property type="protein sequence ID" value="GHE40532.1"/>
    <property type="molecule type" value="Genomic_DNA"/>
</dbReference>
<feature type="region of interest" description="Disordered" evidence="1">
    <location>
        <begin position="1"/>
        <end position="134"/>
    </location>
</feature>
<feature type="compositionally biased region" description="Low complexity" evidence="1">
    <location>
        <begin position="43"/>
        <end position="65"/>
    </location>
</feature>
<reference evidence="2" key="2">
    <citation type="submission" date="2020-09" db="EMBL/GenBank/DDBJ databases">
        <authorList>
            <person name="Sun Q."/>
            <person name="Kim S."/>
        </authorList>
    </citation>
    <scope>NUCLEOTIDE SEQUENCE</scope>
    <source>
        <strain evidence="2">KCTC 32020</strain>
    </source>
</reference>
<sequence length="152" mass="16152">MHAGRPDLWLHANHDSPIPIPQPQPGSQFPVPDSRFPVPGSRFPVPGSQFPVPSSQFPVPSSQFPIPDSRFPTPDSRLPIPDSRFPIPDSRFPIPAPNKKPRRQGGPAGLGGARPGEGVFAPLGITPGEGRDRATDVASVEAYLTIGDIDGS</sequence>
<dbReference type="Proteomes" id="UP000636453">
    <property type="component" value="Unassembled WGS sequence"/>
</dbReference>
<feature type="compositionally biased region" description="Gly residues" evidence="1">
    <location>
        <begin position="106"/>
        <end position="115"/>
    </location>
</feature>
<organism evidence="2 3">
    <name type="scientific">Vulcaniibacterium thermophilum</name>
    <dbReference type="NCBI Taxonomy" id="1169913"/>
    <lineage>
        <taxon>Bacteria</taxon>
        <taxon>Pseudomonadati</taxon>
        <taxon>Pseudomonadota</taxon>
        <taxon>Gammaproteobacteria</taxon>
        <taxon>Lysobacterales</taxon>
        <taxon>Lysobacteraceae</taxon>
        <taxon>Vulcaniibacterium</taxon>
    </lineage>
</organism>
<proteinExistence type="predicted"/>